<keyword evidence="3" id="KW-1185">Reference proteome</keyword>
<dbReference type="AlphaFoldDB" id="A0A1H7JAP4"/>
<evidence type="ECO:0000313" key="2">
    <source>
        <dbReference type="EMBL" id="SEK71761.1"/>
    </source>
</evidence>
<sequence length="278" mass="30246">MSHIKNITTIVLAATALLVSNLSFASQPLAIDIQGNKVEVLIELPGDISADLTLQFENAVGLTQESLGLSAELIDVTSLNLLDRLPDGLNITPAAAFPMMITIEPKADSGFSFSGVATVDIHTHNLEYTAGTPFRFFKAPLNGEFKDITQTLGSGSLRSRGSTGRFSQFIIVADLRAPLLVVEQKLTDLESALSDFSPDINAAVYSALLQDVNDVKQLILLQKYNKASNKLSAFNRRINDNRGVSIPDVWRSSRDIRNVAGELIAFANTLRFSLRLIK</sequence>
<dbReference type="RefSeq" id="WP_085283605.1">
    <property type="nucleotide sequence ID" value="NZ_FOBI01000002.1"/>
</dbReference>
<reference evidence="3" key="1">
    <citation type="submission" date="2016-10" db="EMBL/GenBank/DDBJ databases">
        <authorList>
            <person name="Varghese N."/>
            <person name="Submissions S."/>
        </authorList>
    </citation>
    <scope>NUCLEOTIDE SEQUENCE [LARGE SCALE GENOMIC DNA]</scope>
    <source>
        <strain evidence="3">CGMCC 1.9127</strain>
    </source>
</reference>
<evidence type="ECO:0000256" key="1">
    <source>
        <dbReference type="SAM" id="SignalP"/>
    </source>
</evidence>
<dbReference type="Pfam" id="PF20396">
    <property type="entry name" value="DUF6689"/>
    <property type="match status" value="1"/>
</dbReference>
<protein>
    <submittedName>
        <fullName evidence="2">Uncharacterized protein</fullName>
    </submittedName>
</protein>
<feature type="signal peptide" evidence="1">
    <location>
        <begin position="1"/>
        <end position="25"/>
    </location>
</feature>
<organism evidence="2 3">
    <name type="scientific">Colwellia chukchiensis</name>
    <dbReference type="NCBI Taxonomy" id="641665"/>
    <lineage>
        <taxon>Bacteria</taxon>
        <taxon>Pseudomonadati</taxon>
        <taxon>Pseudomonadota</taxon>
        <taxon>Gammaproteobacteria</taxon>
        <taxon>Alteromonadales</taxon>
        <taxon>Colwelliaceae</taxon>
        <taxon>Colwellia</taxon>
    </lineage>
</organism>
<proteinExistence type="predicted"/>
<evidence type="ECO:0000313" key="3">
    <source>
        <dbReference type="Proteomes" id="UP000199297"/>
    </source>
</evidence>
<feature type="chain" id="PRO_5011434253" evidence="1">
    <location>
        <begin position="26"/>
        <end position="278"/>
    </location>
</feature>
<dbReference type="Proteomes" id="UP000199297">
    <property type="component" value="Unassembled WGS sequence"/>
</dbReference>
<dbReference type="InterPro" id="IPR046511">
    <property type="entry name" value="DUF6689"/>
</dbReference>
<dbReference type="STRING" id="641665.GCA_002104455_01746"/>
<gene>
    <name evidence="2" type="ORF">SAMN05216262_102187</name>
</gene>
<name>A0A1H7JAP4_9GAMM</name>
<keyword evidence="1" id="KW-0732">Signal</keyword>
<dbReference type="EMBL" id="FOBI01000002">
    <property type="protein sequence ID" value="SEK71761.1"/>
    <property type="molecule type" value="Genomic_DNA"/>
</dbReference>
<accession>A0A1H7JAP4</accession>
<dbReference type="OrthoDB" id="5965825at2"/>